<dbReference type="EMBL" id="LAZR01020849">
    <property type="protein sequence ID" value="KKL87388.1"/>
    <property type="molecule type" value="Genomic_DNA"/>
</dbReference>
<reference evidence="2" key="1">
    <citation type="journal article" date="2015" name="Nature">
        <title>Complex archaea that bridge the gap between prokaryotes and eukaryotes.</title>
        <authorList>
            <person name="Spang A."/>
            <person name="Saw J.H."/>
            <person name="Jorgensen S.L."/>
            <person name="Zaremba-Niedzwiedzka K."/>
            <person name="Martijn J."/>
            <person name="Lind A.E."/>
            <person name="van Eijk R."/>
            <person name="Schleper C."/>
            <person name="Guy L."/>
            <person name="Ettema T.J."/>
        </authorList>
    </citation>
    <scope>NUCLEOTIDE SEQUENCE</scope>
</reference>
<feature type="non-terminal residue" evidence="2">
    <location>
        <position position="1"/>
    </location>
</feature>
<gene>
    <name evidence="2" type="ORF">LCGC14_1935180</name>
</gene>
<organism evidence="2">
    <name type="scientific">marine sediment metagenome</name>
    <dbReference type="NCBI Taxonomy" id="412755"/>
    <lineage>
        <taxon>unclassified sequences</taxon>
        <taxon>metagenomes</taxon>
        <taxon>ecological metagenomes</taxon>
    </lineage>
</organism>
<feature type="compositionally biased region" description="Polar residues" evidence="1">
    <location>
        <begin position="138"/>
        <end position="148"/>
    </location>
</feature>
<proteinExistence type="predicted"/>
<evidence type="ECO:0000313" key="2">
    <source>
        <dbReference type="EMBL" id="KKL87388.1"/>
    </source>
</evidence>
<evidence type="ECO:0000256" key="1">
    <source>
        <dbReference type="SAM" id="MobiDB-lite"/>
    </source>
</evidence>
<accession>A0A0F9FMD1</accession>
<protein>
    <submittedName>
        <fullName evidence="2">Uncharacterized protein</fullName>
    </submittedName>
</protein>
<comment type="caution">
    <text evidence="2">The sequence shown here is derived from an EMBL/GenBank/DDBJ whole genome shotgun (WGS) entry which is preliminary data.</text>
</comment>
<sequence>PLSRYEVLKIMRHHIYACDEALHKWEEFDFAASKASYHFQQTIYFDTPWLPRWLEKNPWAQEWLVKHGFATEVVEFVPITITAQTPKEAATLYHKLAVSVSALESVLEYGRLPFGLKCEINADNNLFKYLNDQIEQQNGFDPSYTSRQDPQDGGDDL</sequence>
<feature type="region of interest" description="Disordered" evidence="1">
    <location>
        <begin position="138"/>
        <end position="157"/>
    </location>
</feature>
<name>A0A0F9FMD1_9ZZZZ</name>
<dbReference type="AlphaFoldDB" id="A0A0F9FMD1"/>